<dbReference type="GO" id="GO:0005576">
    <property type="term" value="C:extracellular region"/>
    <property type="evidence" value="ECO:0007669"/>
    <property type="project" value="UniProtKB-SubCell"/>
</dbReference>
<evidence type="ECO:0000256" key="15">
    <source>
        <dbReference type="PIRSR" id="PIRSR600823-4"/>
    </source>
</evidence>
<dbReference type="GO" id="GO:0006979">
    <property type="term" value="P:response to oxidative stress"/>
    <property type="evidence" value="ECO:0007669"/>
    <property type="project" value="UniProtKB-UniRule"/>
</dbReference>
<dbReference type="InterPro" id="IPR010255">
    <property type="entry name" value="Haem_peroxidase_sf"/>
</dbReference>
<feature type="binding site" evidence="14">
    <location>
        <position position="211"/>
    </location>
    <ligand>
        <name>Ca(2+)</name>
        <dbReference type="ChEBI" id="CHEBI:29108"/>
        <label>2</label>
    </ligand>
</feature>
<feature type="binding site" evidence="14">
    <location>
        <position position="82"/>
    </location>
    <ligand>
        <name>Ca(2+)</name>
        <dbReference type="ChEBI" id="CHEBI:29108"/>
        <label>1</label>
    </ligand>
</feature>
<evidence type="ECO:0000256" key="1">
    <source>
        <dbReference type="ARBA" id="ARBA00000189"/>
    </source>
</evidence>
<evidence type="ECO:0000256" key="14">
    <source>
        <dbReference type="PIRSR" id="PIRSR600823-3"/>
    </source>
</evidence>
<evidence type="ECO:0000256" key="9">
    <source>
        <dbReference type="ARBA" id="ARBA00023002"/>
    </source>
</evidence>
<feature type="disulfide bond" evidence="16">
    <location>
        <begin position="50"/>
        <end position="131"/>
    </location>
</feature>
<dbReference type="EC" id="1.11.1.7" evidence="3 17"/>
<feature type="disulfide bond" evidence="16">
    <location>
        <begin position="217"/>
        <end position="249"/>
    </location>
</feature>
<feature type="binding site" evidence="14">
    <location>
        <position position="263"/>
    </location>
    <ligand>
        <name>Ca(2+)</name>
        <dbReference type="ChEBI" id="CHEBI:29108"/>
        <label>2</label>
    </ligand>
</feature>
<comment type="cofactor">
    <cofactor evidence="14 17">
        <name>Ca(2+)</name>
        <dbReference type="ChEBI" id="CHEBI:29108"/>
    </cofactor>
    <text evidence="14 17">Binds 2 calcium ions per subunit.</text>
</comment>
<keyword evidence="17" id="KW-0732">Signal</keyword>
<evidence type="ECO:0000256" key="16">
    <source>
        <dbReference type="PIRSR" id="PIRSR600823-5"/>
    </source>
</evidence>
<dbReference type="InterPro" id="IPR002016">
    <property type="entry name" value="Haem_peroxidase"/>
</dbReference>
<keyword evidence="20" id="KW-1185">Reference proteome</keyword>
<dbReference type="EMBL" id="WJXA01000012">
    <property type="protein sequence ID" value="KAF7124994.1"/>
    <property type="molecule type" value="Genomic_DNA"/>
</dbReference>
<dbReference type="Gene3D" id="1.10.520.10">
    <property type="match status" value="1"/>
</dbReference>
<accession>A0A834G5J7</accession>
<organism evidence="19 20">
    <name type="scientific">Rhododendron simsii</name>
    <name type="common">Sims's rhododendron</name>
    <dbReference type="NCBI Taxonomy" id="118357"/>
    <lineage>
        <taxon>Eukaryota</taxon>
        <taxon>Viridiplantae</taxon>
        <taxon>Streptophyta</taxon>
        <taxon>Embryophyta</taxon>
        <taxon>Tracheophyta</taxon>
        <taxon>Spermatophyta</taxon>
        <taxon>Magnoliopsida</taxon>
        <taxon>eudicotyledons</taxon>
        <taxon>Gunneridae</taxon>
        <taxon>Pentapetalae</taxon>
        <taxon>asterids</taxon>
        <taxon>Ericales</taxon>
        <taxon>Ericaceae</taxon>
        <taxon>Ericoideae</taxon>
        <taxon>Rhodoreae</taxon>
        <taxon>Rhododendron</taxon>
    </lineage>
</organism>
<dbReference type="PROSITE" id="PS50873">
    <property type="entry name" value="PEROXIDASE_4"/>
    <property type="match status" value="1"/>
</dbReference>
<reference evidence="19" key="1">
    <citation type="submission" date="2019-11" db="EMBL/GenBank/DDBJ databases">
        <authorList>
            <person name="Liu Y."/>
            <person name="Hou J."/>
            <person name="Li T.-Q."/>
            <person name="Guan C.-H."/>
            <person name="Wu X."/>
            <person name="Wu H.-Z."/>
            <person name="Ling F."/>
            <person name="Zhang R."/>
            <person name="Shi X.-G."/>
            <person name="Ren J.-P."/>
            <person name="Chen E.-F."/>
            <person name="Sun J.-M."/>
        </authorList>
    </citation>
    <scope>NUCLEOTIDE SEQUENCE</scope>
    <source>
        <strain evidence="19">Adult_tree_wgs_1</strain>
        <tissue evidence="19">Leaves</tissue>
    </source>
</reference>
<dbReference type="Proteomes" id="UP000626092">
    <property type="component" value="Unassembled WGS sequence"/>
</dbReference>
<feature type="disulfide bond" evidence="16">
    <location>
        <begin position="137"/>
        <end position="339"/>
    </location>
</feature>
<evidence type="ECO:0000256" key="10">
    <source>
        <dbReference type="ARBA" id="ARBA00023004"/>
    </source>
</evidence>
<dbReference type="CDD" id="cd00693">
    <property type="entry name" value="secretory_peroxidase"/>
    <property type="match status" value="1"/>
</dbReference>
<feature type="active site" description="Proton acceptor" evidence="13">
    <location>
        <position position="81"/>
    </location>
</feature>
<dbReference type="OrthoDB" id="2113341at2759"/>
<evidence type="ECO:0000256" key="7">
    <source>
        <dbReference type="ARBA" id="ARBA00022723"/>
    </source>
</evidence>
<keyword evidence="6 17" id="KW-0349">Heme</keyword>
<feature type="signal peptide" evidence="17">
    <location>
        <begin position="1"/>
        <end position="20"/>
    </location>
</feature>
<sequence length="343" mass="37530">MASRFLLFLFLSSLSGAVIAQSAIKLPSKAGHHRRTTPPKLTDNYYAKTCPKFDQIMQDTVYAKQSTNPTTAAAILRTFFHDCMVEGCDASVLISSTPSNQAEKDYDINQSLAGDAFDLVTRAKSALELACPNVVSCADILALATRNIIKFVGGPFIPIQLGRKDGLVSMASHVEANLARTNTSMERMIEMFKEKGLTIEEMVALTGGGHTIGFSHCKEFSNRIFTYPAPSGVDPSLNPKFADRLKKMCANYQVNPTIAAFNDPLTPGNFDNMYFKNLKNGLGLLASDQALMNDPRTKPIVDKFAADQAAFFQTFVEAMVKTSVTGVKTGKHGEVRVRCDRFN</sequence>
<feature type="binding site" evidence="14">
    <location>
        <position position="266"/>
    </location>
    <ligand>
        <name>Ca(2+)</name>
        <dbReference type="ChEBI" id="CHEBI:29108"/>
        <label>2</label>
    </ligand>
</feature>
<dbReference type="PANTHER" id="PTHR31517">
    <property type="match status" value="1"/>
</dbReference>
<evidence type="ECO:0000256" key="8">
    <source>
        <dbReference type="ARBA" id="ARBA00022837"/>
    </source>
</evidence>
<dbReference type="InterPro" id="IPR033905">
    <property type="entry name" value="Secretory_peroxidase"/>
</dbReference>
<keyword evidence="8 14" id="KW-0106">Calcium</keyword>
<evidence type="ECO:0000256" key="13">
    <source>
        <dbReference type="PIRSR" id="PIRSR600823-1"/>
    </source>
</evidence>
<dbReference type="GO" id="GO:0140825">
    <property type="term" value="F:lactoperoxidase activity"/>
    <property type="evidence" value="ECO:0007669"/>
    <property type="project" value="UniProtKB-EC"/>
</dbReference>
<evidence type="ECO:0000256" key="5">
    <source>
        <dbReference type="ARBA" id="ARBA00022559"/>
    </source>
</evidence>
<dbReference type="InterPro" id="IPR000823">
    <property type="entry name" value="Peroxidase_pln"/>
</dbReference>
<keyword evidence="11 16" id="KW-1015">Disulfide bond</keyword>
<keyword evidence="9 17" id="KW-0560">Oxidoreductase</keyword>
<feature type="site" description="Transition state stabilizer" evidence="15">
    <location>
        <position position="77"/>
    </location>
</feature>
<comment type="caution">
    <text evidence="19">The sequence shown here is derived from an EMBL/GenBank/DDBJ whole genome shotgun (WGS) entry which is preliminary data.</text>
</comment>
<feature type="binding site" evidence="14">
    <location>
        <position position="103"/>
    </location>
    <ligand>
        <name>Ca(2+)</name>
        <dbReference type="ChEBI" id="CHEBI:29108"/>
        <label>1</label>
    </ligand>
</feature>
<evidence type="ECO:0000256" key="17">
    <source>
        <dbReference type="RuleBase" id="RU362060"/>
    </source>
</evidence>
<dbReference type="GO" id="GO:0042744">
    <property type="term" value="P:hydrogen peroxide catabolic process"/>
    <property type="evidence" value="ECO:0007669"/>
    <property type="project" value="UniProtKB-KW"/>
</dbReference>
<evidence type="ECO:0000256" key="3">
    <source>
        <dbReference type="ARBA" id="ARBA00012313"/>
    </source>
</evidence>
<feature type="binding site" description="axial binding residue" evidence="14">
    <location>
        <position position="210"/>
    </location>
    <ligand>
        <name>heme b</name>
        <dbReference type="ChEBI" id="CHEBI:60344"/>
    </ligand>
    <ligandPart>
        <name>Fe</name>
        <dbReference type="ChEBI" id="CHEBI:18248"/>
    </ligandPart>
</feature>
<feature type="binding site" evidence="14">
    <location>
        <position position="91"/>
    </location>
    <ligand>
        <name>Ca(2+)</name>
        <dbReference type="ChEBI" id="CHEBI:29108"/>
        <label>1</label>
    </ligand>
</feature>
<keyword evidence="10 14" id="KW-0408">Iron</keyword>
<dbReference type="PRINTS" id="PR00461">
    <property type="entry name" value="PLPEROXIDASE"/>
</dbReference>
<dbReference type="Gene3D" id="1.10.420.10">
    <property type="entry name" value="Peroxidase, domain 2"/>
    <property type="match status" value="1"/>
</dbReference>
<evidence type="ECO:0000256" key="6">
    <source>
        <dbReference type="ARBA" id="ARBA00022617"/>
    </source>
</evidence>
<feature type="chain" id="PRO_5033104598" description="Peroxidase" evidence="17">
    <location>
        <begin position="21"/>
        <end position="343"/>
    </location>
</feature>
<feature type="disulfide bond" evidence="16">
    <location>
        <begin position="83"/>
        <end position="88"/>
    </location>
</feature>
<evidence type="ECO:0000256" key="12">
    <source>
        <dbReference type="ARBA" id="ARBA00023324"/>
    </source>
</evidence>
<keyword evidence="7 14" id="KW-0479">Metal-binding</keyword>
<dbReference type="AlphaFoldDB" id="A0A834G5J7"/>
<feature type="binding site" evidence="14">
    <location>
        <position position="271"/>
    </location>
    <ligand>
        <name>Ca(2+)</name>
        <dbReference type="ChEBI" id="CHEBI:29108"/>
        <label>2</label>
    </ligand>
</feature>
<feature type="binding site" evidence="14">
    <location>
        <position position="87"/>
    </location>
    <ligand>
        <name>Ca(2+)</name>
        <dbReference type="ChEBI" id="CHEBI:29108"/>
        <label>1</label>
    </ligand>
</feature>
<evidence type="ECO:0000259" key="18">
    <source>
        <dbReference type="PROSITE" id="PS50873"/>
    </source>
</evidence>
<dbReference type="FunFam" id="1.10.420.10:FF:000001">
    <property type="entry name" value="Peroxidase"/>
    <property type="match status" value="1"/>
</dbReference>
<name>A0A834G5J7_RHOSS</name>
<comment type="function">
    <text evidence="2">Removal of H(2)O(2), oxidation of toxic reductants, biosynthesis and degradation of lignin, suberization, auxin catabolism, response to environmental stresses such as wounding, pathogen attack and oxidative stress. These functions might be dependent on each isozyme/isoform in each plant tissue.</text>
</comment>
<dbReference type="Pfam" id="PF00141">
    <property type="entry name" value="peroxidase"/>
    <property type="match status" value="1"/>
</dbReference>
<dbReference type="PRINTS" id="PR00458">
    <property type="entry name" value="PEROXIDASE"/>
</dbReference>
<comment type="cofactor">
    <cofactor evidence="14 17">
        <name>heme b</name>
        <dbReference type="ChEBI" id="CHEBI:60344"/>
    </cofactor>
    <text evidence="14 17">Binds 1 heme b (iron(II)-protoporphyrin IX) group per subunit.</text>
</comment>
<comment type="catalytic activity">
    <reaction evidence="1 17">
        <text>2 a phenolic donor + H2O2 = 2 a phenolic radical donor + 2 H2O</text>
        <dbReference type="Rhea" id="RHEA:56136"/>
        <dbReference type="ChEBI" id="CHEBI:15377"/>
        <dbReference type="ChEBI" id="CHEBI:16240"/>
        <dbReference type="ChEBI" id="CHEBI:139520"/>
        <dbReference type="ChEBI" id="CHEBI:139521"/>
        <dbReference type="EC" id="1.11.1.7"/>
    </reaction>
</comment>
<evidence type="ECO:0000256" key="4">
    <source>
        <dbReference type="ARBA" id="ARBA00022525"/>
    </source>
</evidence>
<protein>
    <recommendedName>
        <fullName evidence="3 17">Peroxidase</fullName>
        <ecNumber evidence="3 17">1.11.1.7</ecNumber>
    </recommendedName>
</protein>
<keyword evidence="5 17" id="KW-0575">Peroxidase</keyword>
<evidence type="ECO:0000313" key="19">
    <source>
        <dbReference type="EMBL" id="KAF7124994.1"/>
    </source>
</evidence>
<keyword evidence="12 17" id="KW-0376">Hydrogen peroxide</keyword>
<feature type="domain" description="Plant heme peroxidase family profile" evidence="18">
    <location>
        <begin position="40"/>
        <end position="343"/>
    </location>
</feature>
<dbReference type="GO" id="GO:0046872">
    <property type="term" value="F:metal ion binding"/>
    <property type="evidence" value="ECO:0007669"/>
    <property type="project" value="UniProtKB-UniRule"/>
</dbReference>
<gene>
    <name evidence="19" type="ORF">RHSIM_Rhsim12G0162000</name>
</gene>
<evidence type="ECO:0000256" key="2">
    <source>
        <dbReference type="ARBA" id="ARBA00002322"/>
    </source>
</evidence>
<feature type="binding site" evidence="14">
    <location>
        <position position="89"/>
    </location>
    <ligand>
        <name>Ca(2+)</name>
        <dbReference type="ChEBI" id="CHEBI:29108"/>
        <label>1</label>
    </ligand>
</feature>
<dbReference type="GO" id="GO:0020037">
    <property type="term" value="F:heme binding"/>
    <property type="evidence" value="ECO:0007669"/>
    <property type="project" value="UniProtKB-UniRule"/>
</dbReference>
<dbReference type="SUPFAM" id="SSF48113">
    <property type="entry name" value="Heme-dependent peroxidases"/>
    <property type="match status" value="1"/>
</dbReference>
<proteinExistence type="inferred from homology"/>
<comment type="subcellular location">
    <subcellularLocation>
        <location evidence="17">Secreted</location>
    </subcellularLocation>
</comment>
<feature type="binding site" evidence="14">
    <location>
        <position position="85"/>
    </location>
    <ligand>
        <name>Ca(2+)</name>
        <dbReference type="ChEBI" id="CHEBI:29108"/>
        <label>1</label>
    </ligand>
</feature>
<dbReference type="PANTHER" id="PTHR31517:SF69">
    <property type="entry name" value="PEROXIDASE"/>
    <property type="match status" value="1"/>
</dbReference>
<dbReference type="FunFam" id="1.10.520.10:FF:000008">
    <property type="entry name" value="Peroxidase"/>
    <property type="match status" value="1"/>
</dbReference>
<evidence type="ECO:0000313" key="20">
    <source>
        <dbReference type="Proteomes" id="UP000626092"/>
    </source>
</evidence>
<comment type="similarity">
    <text evidence="17">Belongs to the peroxidase family. Classical plant (class III) peroxidase subfamily.</text>
</comment>
<evidence type="ECO:0000256" key="11">
    <source>
        <dbReference type="ARBA" id="ARBA00023157"/>
    </source>
</evidence>
<keyword evidence="4 17" id="KW-0964">Secreted</keyword>